<feature type="compositionally biased region" description="Low complexity" evidence="1">
    <location>
        <begin position="441"/>
        <end position="452"/>
    </location>
</feature>
<dbReference type="PANTHER" id="PTHR21937:SF5">
    <property type="entry name" value="GENE 973-RELATED"/>
    <property type="match status" value="1"/>
</dbReference>
<name>A0A8T2INS5_9PIPI</name>
<evidence type="ECO:0000313" key="3">
    <source>
        <dbReference type="Proteomes" id="UP000812440"/>
    </source>
</evidence>
<proteinExistence type="predicted"/>
<accession>A0A8T2INS5</accession>
<evidence type="ECO:0000313" key="2">
    <source>
        <dbReference type="EMBL" id="KAG8432700.1"/>
    </source>
</evidence>
<dbReference type="OrthoDB" id="6162046at2759"/>
<sequence>MGTLSLLSRGNAQVVKTTQEKIEIHYDAEDYFNWRSHNNFQIKRFLRAGYSSDSILEVQPPKTYSTRKGALVLFSEDLASPWWYGSKNNWAQRPQRLKRKKFTLELKTLQDLTGAILAYGRKQKHNGKNHWQPYLRILREEENQRQIRPGYSPKRYLFRLFETWDPNAMYKLQQAGNLRNSSHQPIQNSSAETNKKHQDLSSVPLKYQNLPVLASHSHPLWTCPNVFRSSGHCTPVQEAETEDEKAYSIETGEENNSQMFYLPVPDKETRRKDKPESRETYEEKVNSRNKGHLLEVKQDEEGGGRTDISANPFLNTDALYGNDFNDPFNAKPHSTFYGGPFTGRKKNQNSKQDTVKQQNEEEVGFFPPISQIGGAEPTLKKDSNTKEPVKLPPIFNETPQATYRKRRRQASDPPKELLVIPLLIHFHPPRPKQEEKASKTESNQIESQSQSIGKKVNDVSSLNDDGPVKLPEPKIKTLQMDIEWNVYQHEGDIILPMSEAPPLGYLPPINGKKGPGLANKKVSNVNNSNTNVPKTLPTGIIRGLVPEELKEYCKNNSLGSLIMSPDGEIVCLSLMGSTRQTDVRFDFIAEHEAEEDEDE</sequence>
<feature type="compositionally biased region" description="Polar residues" evidence="1">
    <location>
        <begin position="178"/>
        <end position="192"/>
    </location>
</feature>
<reference evidence="2" key="1">
    <citation type="thesis" date="2020" institute="ProQuest LLC" country="789 East Eisenhower Parkway, Ann Arbor, MI, USA">
        <title>Comparative Genomics and Chromosome Evolution.</title>
        <authorList>
            <person name="Mudd A.B."/>
        </authorList>
    </citation>
    <scope>NUCLEOTIDE SEQUENCE</scope>
    <source>
        <strain evidence="2">Female2</strain>
        <tissue evidence="2">Blood</tissue>
    </source>
</reference>
<feature type="non-terminal residue" evidence="2">
    <location>
        <position position="1"/>
    </location>
</feature>
<dbReference type="AlphaFoldDB" id="A0A8T2INS5"/>
<dbReference type="EMBL" id="JAACNH010000009">
    <property type="protein sequence ID" value="KAG8432700.1"/>
    <property type="molecule type" value="Genomic_DNA"/>
</dbReference>
<dbReference type="PANTHER" id="PTHR21937">
    <property type="entry name" value="CCDC66 DOMAIN-CONTAINING PROTEIN"/>
    <property type="match status" value="1"/>
</dbReference>
<feature type="compositionally biased region" description="Basic and acidic residues" evidence="1">
    <location>
        <begin position="265"/>
        <end position="304"/>
    </location>
</feature>
<dbReference type="InterPro" id="IPR031440">
    <property type="entry name" value="DUF4670"/>
</dbReference>
<feature type="compositionally biased region" description="Basic and acidic residues" evidence="1">
    <location>
        <begin position="378"/>
        <end position="389"/>
    </location>
</feature>
<comment type="caution">
    <text evidence="2">The sequence shown here is derived from an EMBL/GenBank/DDBJ whole genome shotgun (WGS) entry which is preliminary data.</text>
</comment>
<dbReference type="Proteomes" id="UP000812440">
    <property type="component" value="Chromosome 9"/>
</dbReference>
<feature type="region of interest" description="Disordered" evidence="1">
    <location>
        <begin position="265"/>
        <end position="310"/>
    </location>
</feature>
<protein>
    <submittedName>
        <fullName evidence="2">Uncharacterized protein</fullName>
    </submittedName>
</protein>
<keyword evidence="3" id="KW-1185">Reference proteome</keyword>
<gene>
    <name evidence="2" type="ORF">GDO86_017082</name>
</gene>
<evidence type="ECO:0000256" key="1">
    <source>
        <dbReference type="SAM" id="MobiDB-lite"/>
    </source>
</evidence>
<organism evidence="2 3">
    <name type="scientific">Hymenochirus boettgeri</name>
    <name type="common">Congo dwarf clawed frog</name>
    <dbReference type="NCBI Taxonomy" id="247094"/>
    <lineage>
        <taxon>Eukaryota</taxon>
        <taxon>Metazoa</taxon>
        <taxon>Chordata</taxon>
        <taxon>Craniata</taxon>
        <taxon>Vertebrata</taxon>
        <taxon>Euteleostomi</taxon>
        <taxon>Amphibia</taxon>
        <taxon>Batrachia</taxon>
        <taxon>Anura</taxon>
        <taxon>Pipoidea</taxon>
        <taxon>Pipidae</taxon>
        <taxon>Pipinae</taxon>
        <taxon>Hymenochirus</taxon>
    </lineage>
</organism>
<feature type="region of interest" description="Disordered" evidence="1">
    <location>
        <begin position="428"/>
        <end position="472"/>
    </location>
</feature>
<feature type="region of interest" description="Disordered" evidence="1">
    <location>
        <begin position="178"/>
        <end position="200"/>
    </location>
</feature>
<feature type="region of interest" description="Disordered" evidence="1">
    <location>
        <begin position="331"/>
        <end position="414"/>
    </location>
</feature>